<name>A0A7W4JR08_9PROT</name>
<dbReference type="RefSeq" id="WP_183118508.1">
    <property type="nucleotide sequence ID" value="NZ_JABEQF010000003.1"/>
</dbReference>
<protein>
    <submittedName>
        <fullName evidence="1">Uncharacterized protein</fullName>
    </submittedName>
</protein>
<proteinExistence type="predicted"/>
<accession>A0A7W4JR08</accession>
<evidence type="ECO:0000313" key="1">
    <source>
        <dbReference type="EMBL" id="MBB2189339.1"/>
    </source>
</evidence>
<reference evidence="1 2" key="1">
    <citation type="submission" date="2020-04" db="EMBL/GenBank/DDBJ databases">
        <title>Description of novel Gluconacetobacter.</title>
        <authorList>
            <person name="Sombolestani A."/>
        </authorList>
    </citation>
    <scope>NUCLEOTIDE SEQUENCE [LARGE SCALE GENOMIC DNA]</scope>
    <source>
        <strain evidence="1 2">LMG 21311</strain>
    </source>
</reference>
<evidence type="ECO:0000313" key="2">
    <source>
        <dbReference type="Proteomes" id="UP000555756"/>
    </source>
</evidence>
<gene>
    <name evidence="1" type="ORF">HLH34_05090</name>
</gene>
<keyword evidence="2" id="KW-1185">Reference proteome</keyword>
<sequence>MTGYRNENDDAVRAQLQILISELQADVEKMAVLLDQTQASDDVKHLMASIADRLDGVADLADQR</sequence>
<dbReference type="Proteomes" id="UP000555756">
    <property type="component" value="Unassembled WGS sequence"/>
</dbReference>
<dbReference type="AlphaFoldDB" id="A0A7W4JR08"/>
<organism evidence="1 2">
    <name type="scientific">Gluconacetobacter azotocaptans</name>
    <dbReference type="NCBI Taxonomy" id="142834"/>
    <lineage>
        <taxon>Bacteria</taxon>
        <taxon>Pseudomonadati</taxon>
        <taxon>Pseudomonadota</taxon>
        <taxon>Alphaproteobacteria</taxon>
        <taxon>Acetobacterales</taxon>
        <taxon>Acetobacteraceae</taxon>
        <taxon>Gluconacetobacter</taxon>
    </lineage>
</organism>
<dbReference type="EMBL" id="JABEQF010000003">
    <property type="protein sequence ID" value="MBB2189339.1"/>
    <property type="molecule type" value="Genomic_DNA"/>
</dbReference>
<comment type="caution">
    <text evidence="1">The sequence shown here is derived from an EMBL/GenBank/DDBJ whole genome shotgun (WGS) entry which is preliminary data.</text>
</comment>